<sequence>MQNQIHQSDSISAYPLFEDKLRNIRKKINQIINFNHPTPSHTRNSLFQLDNLVEELITLMRQKPKISNKNLEYISNELYKRDREINGVRLTILFYENSDMSKLASATVKLGK</sequence>
<accession>A0ABV8HE81</accession>
<reference evidence="2" key="1">
    <citation type="journal article" date="2019" name="Int. J. Syst. Evol. Microbiol.">
        <title>The Global Catalogue of Microorganisms (GCM) 10K type strain sequencing project: providing services to taxonomists for standard genome sequencing and annotation.</title>
        <authorList>
            <consortium name="The Broad Institute Genomics Platform"/>
            <consortium name="The Broad Institute Genome Sequencing Center for Infectious Disease"/>
            <person name="Wu L."/>
            <person name="Ma J."/>
        </authorList>
    </citation>
    <scope>NUCLEOTIDE SEQUENCE [LARGE SCALE GENOMIC DNA]</scope>
    <source>
        <strain evidence="2">CECT 9128</strain>
    </source>
</reference>
<name>A0ABV8HE81_9FLAO</name>
<proteinExistence type="predicted"/>
<organism evidence="1 2">
    <name type="scientific">Zunongwangia endophytica</name>
    <dbReference type="NCBI Taxonomy" id="1808945"/>
    <lineage>
        <taxon>Bacteria</taxon>
        <taxon>Pseudomonadati</taxon>
        <taxon>Bacteroidota</taxon>
        <taxon>Flavobacteriia</taxon>
        <taxon>Flavobacteriales</taxon>
        <taxon>Flavobacteriaceae</taxon>
        <taxon>Zunongwangia</taxon>
    </lineage>
</organism>
<protein>
    <submittedName>
        <fullName evidence="1">Uncharacterized protein</fullName>
    </submittedName>
</protein>
<comment type="caution">
    <text evidence="1">The sequence shown here is derived from an EMBL/GenBank/DDBJ whole genome shotgun (WGS) entry which is preliminary data.</text>
</comment>
<evidence type="ECO:0000313" key="2">
    <source>
        <dbReference type="Proteomes" id="UP001595793"/>
    </source>
</evidence>
<evidence type="ECO:0000313" key="1">
    <source>
        <dbReference type="EMBL" id="MFC4029337.1"/>
    </source>
</evidence>
<keyword evidence="2" id="KW-1185">Reference proteome</keyword>
<dbReference type="Proteomes" id="UP001595793">
    <property type="component" value="Unassembled WGS sequence"/>
</dbReference>
<gene>
    <name evidence="1" type="ORF">ACFOS1_18100</name>
</gene>
<dbReference type="RefSeq" id="WP_290233041.1">
    <property type="nucleotide sequence ID" value="NZ_JAUFPZ010000002.1"/>
</dbReference>
<dbReference type="EMBL" id="JBHSAS010000032">
    <property type="protein sequence ID" value="MFC4029337.1"/>
    <property type="molecule type" value="Genomic_DNA"/>
</dbReference>